<name>A0ABT1SSN0_9FIRM</name>
<dbReference type="SUPFAM" id="SSF47413">
    <property type="entry name" value="lambda repressor-like DNA-binding domains"/>
    <property type="match status" value="1"/>
</dbReference>
<keyword evidence="4" id="KW-1185">Reference proteome</keyword>
<organism evidence="3 4">
    <name type="scientific">Megasphaera massiliensis</name>
    <dbReference type="NCBI Taxonomy" id="1232428"/>
    <lineage>
        <taxon>Bacteria</taxon>
        <taxon>Bacillati</taxon>
        <taxon>Bacillota</taxon>
        <taxon>Negativicutes</taxon>
        <taxon>Veillonellales</taxon>
        <taxon>Veillonellaceae</taxon>
        <taxon>Megasphaera</taxon>
    </lineage>
</organism>
<accession>A0ABT1SSN0</accession>
<dbReference type="InterPro" id="IPR010982">
    <property type="entry name" value="Lambda_DNA-bd_dom_sf"/>
</dbReference>
<dbReference type="CDD" id="cd00093">
    <property type="entry name" value="HTH_XRE"/>
    <property type="match status" value="1"/>
</dbReference>
<feature type="domain" description="HTH cro/C1-type" evidence="2">
    <location>
        <begin position="9"/>
        <end position="63"/>
    </location>
</feature>
<dbReference type="PROSITE" id="PS50943">
    <property type="entry name" value="HTH_CROC1"/>
    <property type="match status" value="1"/>
</dbReference>
<dbReference type="InterPro" id="IPR001387">
    <property type="entry name" value="Cro/C1-type_HTH"/>
</dbReference>
<evidence type="ECO:0000259" key="2">
    <source>
        <dbReference type="PROSITE" id="PS50943"/>
    </source>
</evidence>
<dbReference type="PANTHER" id="PTHR46558:SF11">
    <property type="entry name" value="HTH-TYPE TRANSCRIPTIONAL REGULATOR XRE"/>
    <property type="match status" value="1"/>
</dbReference>
<sequence>MGDSFAERLRKQRKENHLTQADLAAKIGVSKAAVAMWEKGTRMPDSGRLVRIADLFDKRLDYMMGRTDDESSLTDEDTKPQKWELEDQFVAIIKMYLSLDNFGRSAIENLVRSECLRCHNQQTIKDASDIKISLQIR</sequence>
<proteinExistence type="predicted"/>
<comment type="caution">
    <text evidence="3">The sequence shown here is derived from an EMBL/GenBank/DDBJ whole genome shotgun (WGS) entry which is preliminary data.</text>
</comment>
<evidence type="ECO:0000313" key="3">
    <source>
        <dbReference type="EMBL" id="MCQ5342882.1"/>
    </source>
</evidence>
<gene>
    <name evidence="3" type="ORF">NE675_07585</name>
</gene>
<keyword evidence="1" id="KW-0238">DNA-binding</keyword>
<dbReference type="Pfam" id="PF01381">
    <property type="entry name" value="HTH_3"/>
    <property type="match status" value="1"/>
</dbReference>
<dbReference type="SMART" id="SM00530">
    <property type="entry name" value="HTH_XRE"/>
    <property type="match status" value="1"/>
</dbReference>
<dbReference type="Gene3D" id="1.10.260.40">
    <property type="entry name" value="lambda repressor-like DNA-binding domains"/>
    <property type="match status" value="1"/>
</dbReference>
<protein>
    <submittedName>
        <fullName evidence="3">Helix-turn-helix domain-containing protein</fullName>
    </submittedName>
</protein>
<dbReference type="RefSeq" id="WP_062412567.1">
    <property type="nucleotide sequence ID" value="NZ_JAJCIO010000016.1"/>
</dbReference>
<reference evidence="3 4" key="1">
    <citation type="submission" date="2022-06" db="EMBL/GenBank/DDBJ databases">
        <title>Isolation of gut microbiota from human fecal samples.</title>
        <authorList>
            <person name="Pamer E.G."/>
            <person name="Barat B."/>
            <person name="Waligurski E."/>
            <person name="Medina S."/>
            <person name="Paddock L."/>
            <person name="Mostad J."/>
        </authorList>
    </citation>
    <scope>NUCLEOTIDE SEQUENCE [LARGE SCALE GENOMIC DNA]</scope>
    <source>
        <strain evidence="3 4">DFI.1.1</strain>
    </source>
</reference>
<dbReference type="PANTHER" id="PTHR46558">
    <property type="entry name" value="TRACRIPTIONAL REGULATORY PROTEIN-RELATED-RELATED"/>
    <property type="match status" value="1"/>
</dbReference>
<evidence type="ECO:0000313" key="4">
    <source>
        <dbReference type="Proteomes" id="UP001206692"/>
    </source>
</evidence>
<evidence type="ECO:0000256" key="1">
    <source>
        <dbReference type="ARBA" id="ARBA00023125"/>
    </source>
</evidence>
<dbReference type="EMBL" id="JANGEW010000013">
    <property type="protein sequence ID" value="MCQ5342882.1"/>
    <property type="molecule type" value="Genomic_DNA"/>
</dbReference>
<dbReference type="Proteomes" id="UP001206692">
    <property type="component" value="Unassembled WGS sequence"/>
</dbReference>